<feature type="domain" description="Bacterial type II secretion system protein E" evidence="4">
    <location>
        <begin position="357"/>
        <end position="371"/>
    </location>
</feature>
<keyword evidence="1" id="KW-0547">Nucleotide-binding</keyword>
<dbReference type="Pfam" id="PF00437">
    <property type="entry name" value="T2SSE"/>
    <property type="match status" value="1"/>
</dbReference>
<accession>A0A0F9XCS2</accession>
<reference evidence="5" key="1">
    <citation type="journal article" date="2015" name="Nature">
        <title>Complex archaea that bridge the gap between prokaryotes and eukaryotes.</title>
        <authorList>
            <person name="Spang A."/>
            <person name="Saw J.H."/>
            <person name="Jorgensen S.L."/>
            <person name="Zaremba-Niedzwiedzka K."/>
            <person name="Martijn J."/>
            <person name="Lind A.E."/>
            <person name="van Eijk R."/>
            <person name="Schleper C."/>
            <person name="Guy L."/>
            <person name="Ettema T.J."/>
        </authorList>
    </citation>
    <scope>NUCLEOTIDE SEQUENCE</scope>
</reference>
<dbReference type="CDD" id="cd01129">
    <property type="entry name" value="PulE-GspE-like"/>
    <property type="match status" value="1"/>
</dbReference>
<dbReference type="SMART" id="SM00382">
    <property type="entry name" value="AAA"/>
    <property type="match status" value="1"/>
</dbReference>
<dbReference type="Gene3D" id="3.40.50.300">
    <property type="entry name" value="P-loop containing nucleotide triphosphate hydrolases"/>
    <property type="match status" value="1"/>
</dbReference>
<keyword evidence="2" id="KW-0067">ATP-binding</keyword>
<evidence type="ECO:0000256" key="2">
    <source>
        <dbReference type="ARBA" id="ARBA00022840"/>
    </source>
</evidence>
<dbReference type="GO" id="GO:0005886">
    <property type="term" value="C:plasma membrane"/>
    <property type="evidence" value="ECO:0007669"/>
    <property type="project" value="TreeGrafter"/>
</dbReference>
<dbReference type="InterPro" id="IPR003593">
    <property type="entry name" value="AAA+_ATPase"/>
</dbReference>
<evidence type="ECO:0000259" key="4">
    <source>
        <dbReference type="PROSITE" id="PS00662"/>
    </source>
</evidence>
<feature type="region of interest" description="Disordered" evidence="3">
    <location>
        <begin position="556"/>
        <end position="586"/>
    </location>
</feature>
<sequence>MNKDAIRTTQRQLYDILVTRGVVTAQIAGSQSISDSMDSIVPDMTRVCKNDVAVAAALSEQTNKTNLLVVEEGVPLSFAGRNDNWVLYSDTLHVVNPYDSTVLTRSVQWVRNEVGVDTFRIGIVSQSYLSQLRTIHALESDAGEELDEKQALQNVDNILRTAATEQASDIHFVPTQTDKVNLLFRIDGVLRVQSKIDLKVYEAIVRSVMENRCGVLLTTNTQQDGKFELQLSETKAINLRVSTMPVVRKSTSALKMVIRLLGNNDKLANIDMLGLSKANKATLTKLGDEPNGIIIITGPTGSGKTTTLSAQLLDMQSRHPNRNYHTIEDPVELQHQGMSHTEVTPTLSFAQALRGMLRQDPDVILVGEMRDNETAELGYKAAMTGHLVLTTLHTNNAHESIGRLERMNIDQQIIATNTSAILAQRLVRGLCPSCRVQYRLCDDDKQFQRYGAHKAFSTLGPESVVYKASPNGCAQCSKGSGPGLKGRRGVIEILSMTPEVQVAILEGVNPSILRRRQIQEGSFEDLWDDGLRLVSEGVVGFEELEEVLKDYEQDRKKVEESGARRGASIHALPKSTPKHQLDVEQL</sequence>
<comment type="caution">
    <text evidence="5">The sequence shown here is derived from an EMBL/GenBank/DDBJ whole genome shotgun (WGS) entry which is preliminary data.</text>
</comment>
<dbReference type="AlphaFoldDB" id="A0A0F9XCS2"/>
<dbReference type="PANTHER" id="PTHR30258">
    <property type="entry name" value="TYPE II SECRETION SYSTEM PROTEIN GSPE-RELATED"/>
    <property type="match status" value="1"/>
</dbReference>
<gene>
    <name evidence="5" type="ORF">LCGC14_0236800</name>
</gene>
<dbReference type="SUPFAM" id="SSF52540">
    <property type="entry name" value="P-loop containing nucleoside triphosphate hydrolases"/>
    <property type="match status" value="1"/>
</dbReference>
<dbReference type="GO" id="GO:0016887">
    <property type="term" value="F:ATP hydrolysis activity"/>
    <property type="evidence" value="ECO:0007669"/>
    <property type="project" value="TreeGrafter"/>
</dbReference>
<dbReference type="InterPro" id="IPR001482">
    <property type="entry name" value="T2SS/T4SS_dom"/>
</dbReference>
<dbReference type="Gene3D" id="3.30.450.90">
    <property type="match status" value="1"/>
</dbReference>
<dbReference type="PROSITE" id="PS00662">
    <property type="entry name" value="T2SP_E"/>
    <property type="match status" value="1"/>
</dbReference>
<evidence type="ECO:0000256" key="3">
    <source>
        <dbReference type="SAM" id="MobiDB-lite"/>
    </source>
</evidence>
<name>A0A0F9XCS2_9ZZZZ</name>
<evidence type="ECO:0000313" key="5">
    <source>
        <dbReference type="EMBL" id="KKN89548.1"/>
    </source>
</evidence>
<dbReference type="InterPro" id="IPR027417">
    <property type="entry name" value="P-loop_NTPase"/>
</dbReference>
<organism evidence="5">
    <name type="scientific">marine sediment metagenome</name>
    <dbReference type="NCBI Taxonomy" id="412755"/>
    <lineage>
        <taxon>unclassified sequences</taxon>
        <taxon>metagenomes</taxon>
        <taxon>ecological metagenomes</taxon>
    </lineage>
</organism>
<dbReference type="EMBL" id="LAZR01000117">
    <property type="protein sequence ID" value="KKN89548.1"/>
    <property type="molecule type" value="Genomic_DNA"/>
</dbReference>
<dbReference type="PANTHER" id="PTHR30258:SF2">
    <property type="entry name" value="COMG OPERON PROTEIN 1"/>
    <property type="match status" value="1"/>
</dbReference>
<proteinExistence type="predicted"/>
<evidence type="ECO:0000256" key="1">
    <source>
        <dbReference type="ARBA" id="ARBA00022741"/>
    </source>
</evidence>
<protein>
    <recommendedName>
        <fullName evidence="4">Bacterial type II secretion system protein E domain-containing protein</fullName>
    </recommendedName>
</protein>
<dbReference type="GO" id="GO:0005524">
    <property type="term" value="F:ATP binding"/>
    <property type="evidence" value="ECO:0007669"/>
    <property type="project" value="UniProtKB-KW"/>
</dbReference>